<dbReference type="AlphaFoldDB" id="A0A813A7G6"/>
<gene>
    <name evidence="6" type="primary">Endov</name>
    <name evidence="6" type="ORF">SNEC2469_LOCUS26761</name>
</gene>
<evidence type="ECO:0000256" key="2">
    <source>
        <dbReference type="ARBA" id="ARBA00022490"/>
    </source>
</evidence>
<dbReference type="GO" id="GO:0016891">
    <property type="term" value="F:RNA endonuclease activity producing 5'-phosphomonoesters, hydrolytic mechanism"/>
    <property type="evidence" value="ECO:0007669"/>
    <property type="project" value="TreeGrafter"/>
</dbReference>
<reference evidence="6" key="1">
    <citation type="submission" date="2021-02" db="EMBL/GenBank/DDBJ databases">
        <authorList>
            <person name="Dougan E. K."/>
            <person name="Rhodes N."/>
            <person name="Thang M."/>
            <person name="Chan C."/>
        </authorList>
    </citation>
    <scope>NUCLEOTIDE SEQUENCE</scope>
</reference>
<evidence type="ECO:0000313" key="6">
    <source>
        <dbReference type="EMBL" id="CAE7854587.1"/>
    </source>
</evidence>
<dbReference type="Gene3D" id="3.30.2170.10">
    <property type="entry name" value="archaeoglobus fulgidus dsm 4304 superfamily"/>
    <property type="match status" value="1"/>
</dbReference>
<evidence type="ECO:0000256" key="4">
    <source>
        <dbReference type="ARBA" id="ARBA00022759"/>
    </source>
</evidence>
<keyword evidence="5" id="KW-0378">Hydrolase</keyword>
<dbReference type="EMBL" id="CAJNJA010055130">
    <property type="protein sequence ID" value="CAE7854587.1"/>
    <property type="molecule type" value="Genomic_DNA"/>
</dbReference>
<dbReference type="PANTHER" id="PTHR28511:SF1">
    <property type="entry name" value="ENDONUCLEASE V"/>
    <property type="match status" value="1"/>
</dbReference>
<organism evidence="6 7">
    <name type="scientific">Symbiodinium necroappetens</name>
    <dbReference type="NCBI Taxonomy" id="1628268"/>
    <lineage>
        <taxon>Eukaryota</taxon>
        <taxon>Sar</taxon>
        <taxon>Alveolata</taxon>
        <taxon>Dinophyceae</taxon>
        <taxon>Suessiales</taxon>
        <taxon>Symbiodiniaceae</taxon>
        <taxon>Symbiodinium</taxon>
    </lineage>
</organism>
<keyword evidence="2" id="KW-0963">Cytoplasm</keyword>
<proteinExistence type="predicted"/>
<protein>
    <submittedName>
        <fullName evidence="6">Endov protein</fullName>
    </submittedName>
</protein>
<dbReference type="Proteomes" id="UP000601435">
    <property type="component" value="Unassembled WGS sequence"/>
</dbReference>
<evidence type="ECO:0000313" key="7">
    <source>
        <dbReference type="Proteomes" id="UP000601435"/>
    </source>
</evidence>
<dbReference type="GO" id="GO:0006281">
    <property type="term" value="P:DNA repair"/>
    <property type="evidence" value="ECO:0007669"/>
    <property type="project" value="InterPro"/>
</dbReference>
<evidence type="ECO:0000256" key="3">
    <source>
        <dbReference type="ARBA" id="ARBA00022722"/>
    </source>
</evidence>
<name>A0A813A7G6_9DINO</name>
<keyword evidence="3" id="KW-0540">Nuclease</keyword>
<dbReference type="Pfam" id="PF04493">
    <property type="entry name" value="Endonuclease_5"/>
    <property type="match status" value="1"/>
</dbReference>
<accession>A0A813A7G6</accession>
<dbReference type="GO" id="GO:0003727">
    <property type="term" value="F:single-stranded RNA binding"/>
    <property type="evidence" value="ECO:0007669"/>
    <property type="project" value="TreeGrafter"/>
</dbReference>
<dbReference type="PANTHER" id="PTHR28511">
    <property type="entry name" value="ENDONUCLEASE V"/>
    <property type="match status" value="1"/>
</dbReference>
<evidence type="ECO:0000256" key="1">
    <source>
        <dbReference type="ARBA" id="ARBA00004496"/>
    </source>
</evidence>
<dbReference type="CDD" id="cd06559">
    <property type="entry name" value="Endonuclease_V"/>
    <property type="match status" value="1"/>
</dbReference>
<dbReference type="GO" id="GO:0005737">
    <property type="term" value="C:cytoplasm"/>
    <property type="evidence" value="ECO:0007669"/>
    <property type="project" value="UniProtKB-SubCell"/>
</dbReference>
<comment type="caution">
    <text evidence="6">The sequence shown here is derived from an EMBL/GenBank/DDBJ whole genome shotgun (WGS) entry which is preliminary data.</text>
</comment>
<keyword evidence="7" id="KW-1185">Reference proteome</keyword>
<sequence length="398" mass="44584">MSYLLSLGLLGHRSVFWRGACAAATRPVTEHVQNLETASVTSFQLKEWECLQKSLRSRLRDWDDEGWTIDDLRRIGGLDIGFEDGTNRATAVLVVCELRGCHLKLIYEDSVDVDMALPYISGFLFVREIPAYELLLQRLRDSAPDVEPDVFLVDGSGLFHPRQCGSASHFGILHNLRTVGVAKKLLCFEDFDREHGQTVEEKVLSRPGDSTPLVGTSGFIYGFAVRTSAARAKGQDSSRRVYVSAGHRFSQDTAKNVVLMCNVEGGSYMPEPIRLADLTGRAIERAWKQIHSTSEPQARQMIMDVSNLLDDKQRKTLVAILDEVEAEPCAVLSSISADSIKRKQATKDELFEPLQDMYPDATMLELRAALKMEKPWATDLRKASLRHQQAGRAMRLSR</sequence>
<evidence type="ECO:0000256" key="5">
    <source>
        <dbReference type="ARBA" id="ARBA00022801"/>
    </source>
</evidence>
<dbReference type="GO" id="GO:0005730">
    <property type="term" value="C:nucleolus"/>
    <property type="evidence" value="ECO:0007669"/>
    <property type="project" value="TreeGrafter"/>
</dbReference>
<comment type="subcellular location">
    <subcellularLocation>
        <location evidence="1">Cytoplasm</location>
    </subcellularLocation>
</comment>
<dbReference type="OrthoDB" id="20018at2759"/>
<dbReference type="InterPro" id="IPR007581">
    <property type="entry name" value="Endonuclease-V"/>
</dbReference>
<keyword evidence="4" id="KW-0255">Endonuclease</keyword>